<reference evidence="6" key="1">
    <citation type="submission" date="2014-08" db="EMBL/GenBank/DDBJ databases">
        <authorList>
            <person name="Sharma Rahul"/>
            <person name="Thines Marco"/>
        </authorList>
    </citation>
    <scope>NUCLEOTIDE SEQUENCE</scope>
</reference>
<dbReference type="GO" id="GO:0004382">
    <property type="term" value="F:GDP phosphatase activity"/>
    <property type="evidence" value="ECO:0007669"/>
    <property type="project" value="TreeGrafter"/>
</dbReference>
<keyword evidence="4" id="KW-0547">Nucleotide-binding</keyword>
<feature type="region of interest" description="Disordered" evidence="5">
    <location>
        <begin position="736"/>
        <end position="760"/>
    </location>
</feature>
<dbReference type="GO" id="GO:0006256">
    <property type="term" value="P:UDP catabolic process"/>
    <property type="evidence" value="ECO:0007669"/>
    <property type="project" value="TreeGrafter"/>
</dbReference>
<comment type="similarity">
    <text evidence="1">Belongs to the GDA1/CD39 NTPase family.</text>
</comment>
<evidence type="ECO:0000256" key="4">
    <source>
        <dbReference type="PIRSR" id="PIRSR600407-2"/>
    </source>
</evidence>
<dbReference type="CDD" id="cd24039">
    <property type="entry name" value="ASKHA_NBD_YND1-like"/>
    <property type="match status" value="1"/>
</dbReference>
<dbReference type="GO" id="GO:0046036">
    <property type="term" value="P:CTP metabolic process"/>
    <property type="evidence" value="ECO:0007669"/>
    <property type="project" value="TreeGrafter"/>
</dbReference>
<dbReference type="InterPro" id="IPR000407">
    <property type="entry name" value="GDA1_CD39_NTPase"/>
</dbReference>
<evidence type="ECO:0000256" key="3">
    <source>
        <dbReference type="PIRSR" id="PIRSR600407-1"/>
    </source>
</evidence>
<sequence length="1015" mass="108474">MPPPLNAFASRRYALVIDAGSSGSRLQIYSWRDPKAERQLVLSSVAPSNKGKGKEREREALRRLPRVEKGVQDGMGEWQKKVEPGISSLAASPITYDSVAEYIDPLMAHAINSIPPSQYASTPIYILATAGMRLLPSELSSKLIETTCDVLRKDYPFMVGSSQDPGGPCGETVRIISGEEEGLWGWVAVNYLMDGFGEPTELVPTSISSTLDHSSRVHPYGFLDMGGASTQIAFTPSDSEASAHRESLSSVKLRLLSGEDLDYDVFVASWLGYGTNRARERYVGTLVDKYELDRKGPDSTALAERHISDPCLPKHLTLHENSKLSPLSLASLSAEEAHQASLPHVLKGTGSFSECLLSLQPLLNKHLPCPSGQPHQCLFDALPTPKIDFDHHRFIGVSEYWYSSEHVFNLGGAWDFEEFEKKASEYCQTDWGAIQSKWINQSADKPRTGDGEVLDGEGRVVEVGRWGREVEIPRLQMQCFKAAWLVNVLHEGIGLPRTIDPHPSASSSSFESTESEASAKAAEKNLGPSQKKKKSSVRPAFQSVDTVGDTAISWTLGKMVIEASKGIAPSASSHSSSTISLDGFSYGERWFSFPARLREMNGIVGGSIESVGPWSYLLYLAVLLGVVGFFLKNFKRRILRSPKMSLAGGVGIGVSGAGGRKWRKGLEEGLSSGYNSASEEESGMGVNGSLTMASSSWSKSRSGRWPLTIAARVKHILFHRPNRPRALKQTRSAPIIMRSSSTPPPAPLAPPFMGSHSTFGRSGPALSSSSIFYQLSSGNIPSLAHSSTTVSPPSSPRRLYRPSSDLEPGSPDSPGSSVQLALSLEDEPGVSENETHALSSAPSFRSFTQTASGSGSPGVLGPTNGSAGGALRRFSSNASGGIAVDFHLTPLREILKKTLPPSSLPTLSAPSSLAGGSGWNDPPVGLLSGRPRPSSSSSNLSSSGGQFQTQTQAQEDIRSGVLTPPAGPASLGGSTRGSRNSSRVDLLGLSASGGLTGRGGFREFSRVVNSDGESD</sequence>
<feature type="binding site" evidence="4">
    <location>
        <begin position="227"/>
        <end position="231"/>
    </location>
    <ligand>
        <name>ATP</name>
        <dbReference type="ChEBI" id="CHEBI:30616"/>
    </ligand>
</feature>
<feature type="active site" description="Proton acceptor" evidence="3">
    <location>
        <position position="181"/>
    </location>
</feature>
<keyword evidence="4" id="KW-0067">ATP-binding</keyword>
<dbReference type="GO" id="GO:0045134">
    <property type="term" value="F:UDP phosphatase activity"/>
    <property type="evidence" value="ECO:0007669"/>
    <property type="project" value="TreeGrafter"/>
</dbReference>
<feature type="region of interest" description="Disordered" evidence="5">
    <location>
        <begin position="500"/>
        <end position="539"/>
    </location>
</feature>
<feature type="compositionally biased region" description="Low complexity" evidence="5">
    <location>
        <begin position="900"/>
        <end position="914"/>
    </location>
</feature>
<feature type="region of interest" description="Disordered" evidence="5">
    <location>
        <begin position="900"/>
        <end position="1015"/>
    </location>
</feature>
<feature type="region of interest" description="Disordered" evidence="5">
    <location>
        <begin position="783"/>
        <end position="864"/>
    </location>
</feature>
<evidence type="ECO:0000256" key="2">
    <source>
        <dbReference type="ARBA" id="ARBA00022801"/>
    </source>
</evidence>
<proteinExistence type="inferred from homology"/>
<evidence type="ECO:0000256" key="1">
    <source>
        <dbReference type="ARBA" id="ARBA00009283"/>
    </source>
</evidence>
<dbReference type="Gene3D" id="3.30.420.40">
    <property type="match status" value="1"/>
</dbReference>
<feature type="compositionally biased region" description="Low complexity" evidence="5">
    <location>
        <begin position="504"/>
        <end position="520"/>
    </location>
</feature>
<dbReference type="AlphaFoldDB" id="A0A0F7SK74"/>
<dbReference type="Gene3D" id="3.30.420.150">
    <property type="entry name" value="Exopolyphosphatase. Domain 2"/>
    <property type="match status" value="1"/>
</dbReference>
<evidence type="ECO:0000313" key="6">
    <source>
        <dbReference type="EMBL" id="CDZ97749.1"/>
    </source>
</evidence>
<dbReference type="GO" id="GO:0017111">
    <property type="term" value="F:ribonucleoside triphosphate phosphatase activity"/>
    <property type="evidence" value="ECO:0007669"/>
    <property type="project" value="TreeGrafter"/>
</dbReference>
<dbReference type="EMBL" id="LN483249">
    <property type="protein sequence ID" value="CDZ97749.1"/>
    <property type="molecule type" value="Genomic_DNA"/>
</dbReference>
<protein>
    <submittedName>
        <fullName evidence="6">Nucleoside phosphatase</fullName>
    </submittedName>
</protein>
<dbReference type="GO" id="GO:0005794">
    <property type="term" value="C:Golgi apparatus"/>
    <property type="evidence" value="ECO:0007669"/>
    <property type="project" value="TreeGrafter"/>
</dbReference>
<dbReference type="GO" id="GO:0016020">
    <property type="term" value="C:membrane"/>
    <property type="evidence" value="ECO:0007669"/>
    <property type="project" value="TreeGrafter"/>
</dbReference>
<dbReference type="PANTHER" id="PTHR11782:SF121">
    <property type="entry name" value="NUCLEOSIDE-DIPHOSPHATASE MIG-23"/>
    <property type="match status" value="1"/>
</dbReference>
<dbReference type="GO" id="GO:0005524">
    <property type="term" value="F:ATP binding"/>
    <property type="evidence" value="ECO:0007669"/>
    <property type="project" value="UniProtKB-KW"/>
</dbReference>
<dbReference type="Pfam" id="PF01150">
    <property type="entry name" value="GDA1_CD39"/>
    <property type="match status" value="1"/>
</dbReference>
<evidence type="ECO:0000256" key="5">
    <source>
        <dbReference type="SAM" id="MobiDB-lite"/>
    </source>
</evidence>
<feature type="compositionally biased region" description="Low complexity" evidence="5">
    <location>
        <begin position="925"/>
        <end position="954"/>
    </location>
</feature>
<dbReference type="PANTHER" id="PTHR11782">
    <property type="entry name" value="ADENOSINE/GUANOSINE DIPHOSPHATASE"/>
    <property type="match status" value="1"/>
</dbReference>
<accession>A0A0F7SK74</accession>
<organism evidence="6">
    <name type="scientific">Phaffia rhodozyma</name>
    <name type="common">Yeast</name>
    <name type="synonym">Xanthophyllomyces dendrorhous</name>
    <dbReference type="NCBI Taxonomy" id="264483"/>
    <lineage>
        <taxon>Eukaryota</taxon>
        <taxon>Fungi</taxon>
        <taxon>Dikarya</taxon>
        <taxon>Basidiomycota</taxon>
        <taxon>Agaricomycotina</taxon>
        <taxon>Tremellomycetes</taxon>
        <taxon>Cystofilobasidiales</taxon>
        <taxon>Mrakiaceae</taxon>
        <taxon>Phaffia</taxon>
    </lineage>
</organism>
<feature type="compositionally biased region" description="Polar residues" evidence="5">
    <location>
        <begin position="836"/>
        <end position="854"/>
    </location>
</feature>
<name>A0A0F7SK74_PHARH</name>
<keyword evidence="2" id="KW-0378">Hydrolase</keyword>
<feature type="compositionally biased region" description="Low complexity" evidence="5">
    <location>
        <begin position="971"/>
        <end position="993"/>
    </location>
</feature>